<reference evidence="12 13" key="1">
    <citation type="journal article" date="2019" name="Int. J. Syst. Evol. Microbiol.">
        <title>The Global Catalogue of Microorganisms (GCM) 10K type strain sequencing project: providing services to taxonomists for standard genome sequencing and annotation.</title>
        <authorList>
            <consortium name="The Broad Institute Genomics Platform"/>
            <consortium name="The Broad Institute Genome Sequencing Center for Infectious Disease"/>
            <person name="Wu L."/>
            <person name="Ma J."/>
        </authorList>
    </citation>
    <scope>NUCLEOTIDE SEQUENCE [LARGE SCALE GENOMIC DNA]</scope>
    <source>
        <strain evidence="12 13">JCM 12696</strain>
    </source>
</reference>
<evidence type="ECO:0000313" key="12">
    <source>
        <dbReference type="EMBL" id="GAA1152264.1"/>
    </source>
</evidence>
<proteinExistence type="inferred from homology"/>
<evidence type="ECO:0000256" key="3">
    <source>
        <dbReference type="ARBA" id="ARBA00011890"/>
    </source>
</evidence>
<keyword evidence="13" id="KW-1185">Reference proteome</keyword>
<evidence type="ECO:0000256" key="11">
    <source>
        <dbReference type="ARBA" id="ARBA00031350"/>
    </source>
</evidence>
<comment type="subcellular location">
    <subcellularLocation>
        <location evidence="1">Cytoplasm</location>
    </subcellularLocation>
</comment>
<evidence type="ECO:0000256" key="10">
    <source>
        <dbReference type="ARBA" id="ARBA00031323"/>
    </source>
</evidence>
<evidence type="ECO:0000256" key="1">
    <source>
        <dbReference type="ARBA" id="ARBA00004496"/>
    </source>
</evidence>
<dbReference type="EC" id="2.1.1.77" evidence="3"/>
<evidence type="ECO:0000256" key="5">
    <source>
        <dbReference type="ARBA" id="ARBA00022490"/>
    </source>
</evidence>
<dbReference type="InterPro" id="IPR029063">
    <property type="entry name" value="SAM-dependent_MTases_sf"/>
</dbReference>
<evidence type="ECO:0000313" key="13">
    <source>
        <dbReference type="Proteomes" id="UP001501371"/>
    </source>
</evidence>
<evidence type="ECO:0000256" key="4">
    <source>
        <dbReference type="ARBA" id="ARBA00013346"/>
    </source>
</evidence>
<dbReference type="RefSeq" id="WP_344269330.1">
    <property type="nucleotide sequence ID" value="NZ_BAAAKV010000003.1"/>
</dbReference>
<evidence type="ECO:0000256" key="8">
    <source>
        <dbReference type="ARBA" id="ARBA00022691"/>
    </source>
</evidence>
<evidence type="ECO:0000256" key="6">
    <source>
        <dbReference type="ARBA" id="ARBA00022603"/>
    </source>
</evidence>
<evidence type="ECO:0000256" key="7">
    <source>
        <dbReference type="ARBA" id="ARBA00022679"/>
    </source>
</evidence>
<keyword evidence="7" id="KW-0808">Transferase</keyword>
<dbReference type="Pfam" id="PF01135">
    <property type="entry name" value="PCMT"/>
    <property type="match status" value="1"/>
</dbReference>
<comment type="caution">
    <text evidence="12">The sequence shown here is derived from an EMBL/GenBank/DDBJ whole genome shotgun (WGS) entry which is preliminary data.</text>
</comment>
<name>A0ABN1UK56_9ACTN</name>
<dbReference type="PANTHER" id="PTHR11579">
    <property type="entry name" value="PROTEIN-L-ISOASPARTATE O-METHYLTRANSFERASE"/>
    <property type="match status" value="1"/>
</dbReference>
<gene>
    <name evidence="12" type="ORF">GCM10009654_04630</name>
</gene>
<keyword evidence="6 12" id="KW-0489">Methyltransferase</keyword>
<keyword evidence="8" id="KW-0949">S-adenosyl-L-methionine</keyword>
<dbReference type="CDD" id="cd02440">
    <property type="entry name" value="AdoMet_MTases"/>
    <property type="match status" value="1"/>
</dbReference>
<dbReference type="InterPro" id="IPR000682">
    <property type="entry name" value="PCMT"/>
</dbReference>
<dbReference type="PANTHER" id="PTHR11579:SF0">
    <property type="entry name" value="PROTEIN-L-ISOASPARTATE(D-ASPARTATE) O-METHYLTRANSFERASE"/>
    <property type="match status" value="1"/>
</dbReference>
<dbReference type="EMBL" id="BAAAKV010000003">
    <property type="protein sequence ID" value="GAA1152264.1"/>
    <property type="molecule type" value="Genomic_DNA"/>
</dbReference>
<evidence type="ECO:0000256" key="9">
    <source>
        <dbReference type="ARBA" id="ARBA00030757"/>
    </source>
</evidence>
<dbReference type="Gene3D" id="3.40.50.150">
    <property type="entry name" value="Vaccinia Virus protein VP39"/>
    <property type="match status" value="1"/>
</dbReference>
<dbReference type="GO" id="GO:0008168">
    <property type="term" value="F:methyltransferase activity"/>
    <property type="evidence" value="ECO:0007669"/>
    <property type="project" value="UniProtKB-KW"/>
</dbReference>
<dbReference type="GO" id="GO:0032259">
    <property type="term" value="P:methylation"/>
    <property type="evidence" value="ECO:0007669"/>
    <property type="project" value="UniProtKB-KW"/>
</dbReference>
<accession>A0ABN1UK56</accession>
<evidence type="ECO:0000256" key="2">
    <source>
        <dbReference type="ARBA" id="ARBA00005369"/>
    </source>
</evidence>
<dbReference type="SUPFAM" id="SSF53335">
    <property type="entry name" value="S-adenosyl-L-methionine-dependent methyltransferases"/>
    <property type="match status" value="1"/>
</dbReference>
<keyword evidence="5" id="KW-0963">Cytoplasm</keyword>
<comment type="similarity">
    <text evidence="2">Belongs to the methyltransferase superfamily. L-isoaspartyl/D-aspartyl protein methyltransferase family.</text>
</comment>
<protein>
    <recommendedName>
        <fullName evidence="4">Protein-L-isoaspartate O-methyltransferase</fullName>
        <ecNumber evidence="3">2.1.1.77</ecNumber>
    </recommendedName>
    <alternativeName>
        <fullName evidence="11">L-isoaspartyl protein carboxyl methyltransferase</fullName>
    </alternativeName>
    <alternativeName>
        <fullName evidence="9">Protein L-isoaspartyl methyltransferase</fullName>
    </alternativeName>
    <alternativeName>
        <fullName evidence="10">Protein-beta-aspartate methyltransferase</fullName>
    </alternativeName>
</protein>
<dbReference type="Proteomes" id="UP001501371">
    <property type="component" value="Unassembled WGS sequence"/>
</dbReference>
<sequence>MSTEHDQADSTGLHAELTRFLRDSGALTSDWAEAFEAVPRAAFLPDLMWPFDMDTGAGLPVDRRTDPAGWERAAYSDVPVTIQWDDGQHPGPGPGRVPTSSASMPSVVARMLADIEVFPDARVLEIGTGTGWNAGLLSARLGDRNVVTVEVDESVAERARAVLRRLGLHPDVVCGDGRDGRPDTAPYDRVLVTAGVRDMPAAWSAQTRPGGLIVAPWGTHYCDEDALVRLTVADDGSASGPFCRPLEFMKIRAQRLDWRRFGSHVERYPGDAAESVTTVTLSDLGEERRFSAAKFVIGLCVPDCAHVLNTGRGASDESGESTVWFFDMTEGSRSWASVVSRPGEAKAVVRQSGPRKLWDEVSRALEWWRGQGSPRVESFGLTVTPEGAQRPWLAGPAHPVPSFAE</sequence>
<organism evidence="12 13">
    <name type="scientific">Streptomyces hebeiensis</name>
    <dbReference type="NCBI Taxonomy" id="229486"/>
    <lineage>
        <taxon>Bacteria</taxon>
        <taxon>Bacillati</taxon>
        <taxon>Actinomycetota</taxon>
        <taxon>Actinomycetes</taxon>
        <taxon>Kitasatosporales</taxon>
        <taxon>Streptomycetaceae</taxon>
        <taxon>Streptomyces</taxon>
    </lineage>
</organism>